<keyword evidence="3" id="KW-1185">Reference proteome</keyword>
<dbReference type="RefSeq" id="WP_132867347.1">
    <property type="nucleotide sequence ID" value="NZ_JTJC03000005.1"/>
</dbReference>
<organism evidence="2 3">
    <name type="scientific">Scytonema millei VB511283</name>
    <dbReference type="NCBI Taxonomy" id="1245923"/>
    <lineage>
        <taxon>Bacteria</taxon>
        <taxon>Bacillati</taxon>
        <taxon>Cyanobacteriota</taxon>
        <taxon>Cyanophyceae</taxon>
        <taxon>Nostocales</taxon>
        <taxon>Scytonemataceae</taxon>
        <taxon>Scytonema</taxon>
    </lineage>
</organism>
<protein>
    <submittedName>
        <fullName evidence="2">Uncharacterized protein</fullName>
    </submittedName>
</protein>
<evidence type="ECO:0000313" key="2">
    <source>
        <dbReference type="EMBL" id="NHC36489.1"/>
    </source>
</evidence>
<feature type="compositionally biased region" description="Basic and acidic residues" evidence="1">
    <location>
        <begin position="13"/>
        <end position="23"/>
    </location>
</feature>
<dbReference type="EMBL" id="JTJC03000005">
    <property type="protein sequence ID" value="NHC36489.1"/>
    <property type="molecule type" value="Genomic_DNA"/>
</dbReference>
<reference evidence="2 3" key="1">
    <citation type="journal article" date="2015" name="Genome Announc.">
        <title>Draft Genome Sequence of the Terrestrial Cyanobacterium Scytonema millei VB511283, Isolated from Eastern India.</title>
        <authorList>
            <person name="Sen D."/>
            <person name="Chandrababunaidu M.M."/>
            <person name="Singh D."/>
            <person name="Sanghi N."/>
            <person name="Ghorai A."/>
            <person name="Mishra G.P."/>
            <person name="Madduluri M."/>
            <person name="Adhikary S.P."/>
            <person name="Tripathy S."/>
        </authorList>
    </citation>
    <scope>NUCLEOTIDE SEQUENCE [LARGE SCALE GENOMIC DNA]</scope>
    <source>
        <strain evidence="2 3">VB511283</strain>
    </source>
</reference>
<accession>A0A9X5E7D8</accession>
<proteinExistence type="predicted"/>
<evidence type="ECO:0000313" key="3">
    <source>
        <dbReference type="Proteomes" id="UP000031532"/>
    </source>
</evidence>
<dbReference type="AlphaFoldDB" id="A0A9X5E7D8"/>
<evidence type="ECO:0000256" key="1">
    <source>
        <dbReference type="SAM" id="MobiDB-lite"/>
    </source>
</evidence>
<sequence length="60" mass="6558">MSENREQGAGIRELGERSGAEGERATVFTQCCAASTVNRQLSTNNYQLPTTTHSPSRVMK</sequence>
<comment type="caution">
    <text evidence="2">The sequence shown here is derived from an EMBL/GenBank/DDBJ whole genome shotgun (WGS) entry which is preliminary data.</text>
</comment>
<dbReference type="Proteomes" id="UP000031532">
    <property type="component" value="Unassembled WGS sequence"/>
</dbReference>
<name>A0A9X5E7D8_9CYAN</name>
<feature type="region of interest" description="Disordered" evidence="1">
    <location>
        <begin position="1"/>
        <end position="23"/>
    </location>
</feature>
<gene>
    <name evidence="2" type="ORF">QH73_0017885</name>
</gene>